<sequence length="168" mass="19037">MPVLRIAVSIGLVWAGSLSDAQHRDTCHTADDAELNAATDRARETLDLALRNVIGPDGQPPEFGFSLTVAFPVPKDDLTREWLGVDRVTRDGDTFIGFLGDAPELLDTKIQDKVTFPIYWICDWTFSGKGGKWYGAYRSRVLIARRPENDQDWLWEMVSETPIPWDWQ</sequence>
<accession>A0A238JEB8</accession>
<dbReference type="AlphaFoldDB" id="A0A238JEB8"/>
<evidence type="ECO:0000259" key="1">
    <source>
        <dbReference type="Pfam" id="PF10077"/>
    </source>
</evidence>
<protein>
    <recommendedName>
        <fullName evidence="1">DUF2314 domain-containing protein</fullName>
    </recommendedName>
</protein>
<dbReference type="RefSeq" id="WP_099246755.1">
    <property type="nucleotide sequence ID" value="NZ_FXXP01000002.1"/>
</dbReference>
<gene>
    <name evidence="2" type="ORF">TRP8649_03136</name>
</gene>
<evidence type="ECO:0000313" key="2">
    <source>
        <dbReference type="EMBL" id="SMX29008.1"/>
    </source>
</evidence>
<reference evidence="3" key="1">
    <citation type="submission" date="2017-05" db="EMBL/GenBank/DDBJ databases">
        <authorList>
            <person name="Rodrigo-Torres L."/>
            <person name="Arahal R. D."/>
            <person name="Lucena T."/>
        </authorList>
    </citation>
    <scope>NUCLEOTIDE SEQUENCE [LARGE SCALE GENOMIC DNA]</scope>
    <source>
        <strain evidence="3">CECT 8649</strain>
    </source>
</reference>
<proteinExistence type="predicted"/>
<dbReference type="Proteomes" id="UP000225972">
    <property type="component" value="Unassembled WGS sequence"/>
</dbReference>
<dbReference type="EMBL" id="FXXP01000002">
    <property type="protein sequence ID" value="SMX29008.1"/>
    <property type="molecule type" value="Genomic_DNA"/>
</dbReference>
<organism evidence="2 3">
    <name type="scientific">Pelagimonas phthalicica</name>
    <dbReference type="NCBI Taxonomy" id="1037362"/>
    <lineage>
        <taxon>Bacteria</taxon>
        <taxon>Pseudomonadati</taxon>
        <taxon>Pseudomonadota</taxon>
        <taxon>Alphaproteobacteria</taxon>
        <taxon>Rhodobacterales</taxon>
        <taxon>Roseobacteraceae</taxon>
        <taxon>Pelagimonas</taxon>
    </lineage>
</organism>
<keyword evidence="3" id="KW-1185">Reference proteome</keyword>
<name>A0A238JEB8_9RHOB</name>
<feature type="domain" description="DUF2314" evidence="1">
    <location>
        <begin position="32"/>
        <end position="145"/>
    </location>
</feature>
<evidence type="ECO:0000313" key="3">
    <source>
        <dbReference type="Proteomes" id="UP000225972"/>
    </source>
</evidence>
<dbReference type="InterPro" id="IPR018756">
    <property type="entry name" value="DUF2314"/>
</dbReference>
<dbReference type="Pfam" id="PF10077">
    <property type="entry name" value="DUF2314"/>
    <property type="match status" value="1"/>
</dbReference>